<dbReference type="GO" id="GO:0004198">
    <property type="term" value="F:calcium-dependent cysteine-type endopeptidase activity"/>
    <property type="evidence" value="ECO:0007669"/>
    <property type="project" value="InterPro"/>
</dbReference>
<gene>
    <name evidence="9" type="ORF">BESB_069460</name>
</gene>
<dbReference type="SUPFAM" id="SSF54001">
    <property type="entry name" value="Cysteine proteinases"/>
    <property type="match status" value="1"/>
</dbReference>
<dbReference type="OrthoDB" id="346312at2759"/>
<dbReference type="PANTHER" id="PTHR10183">
    <property type="entry name" value="CALPAIN"/>
    <property type="match status" value="1"/>
</dbReference>
<dbReference type="EMBL" id="NWUJ01000006">
    <property type="protein sequence ID" value="PFH34913.1"/>
    <property type="molecule type" value="Genomic_DNA"/>
</dbReference>
<evidence type="ECO:0000256" key="5">
    <source>
        <dbReference type="PIRSR" id="PIRSR622684-1"/>
    </source>
</evidence>
<dbReference type="VEuPathDB" id="ToxoDB:BESB_069460"/>
<evidence type="ECO:0000256" key="6">
    <source>
        <dbReference type="PROSITE-ProRule" id="PRU00239"/>
    </source>
</evidence>
<dbReference type="GO" id="GO:0006508">
    <property type="term" value="P:proteolysis"/>
    <property type="evidence" value="ECO:0007669"/>
    <property type="project" value="UniProtKB-KW"/>
</dbReference>
<dbReference type="InterPro" id="IPR038765">
    <property type="entry name" value="Papain-like_cys_pep_sf"/>
</dbReference>
<organism evidence="9 10">
    <name type="scientific">Besnoitia besnoiti</name>
    <name type="common">Apicomplexan protozoan</name>
    <dbReference type="NCBI Taxonomy" id="94643"/>
    <lineage>
        <taxon>Eukaryota</taxon>
        <taxon>Sar</taxon>
        <taxon>Alveolata</taxon>
        <taxon>Apicomplexa</taxon>
        <taxon>Conoidasida</taxon>
        <taxon>Coccidia</taxon>
        <taxon>Eucoccidiorida</taxon>
        <taxon>Eimeriorina</taxon>
        <taxon>Sarcocystidae</taxon>
        <taxon>Besnoitia</taxon>
    </lineage>
</organism>
<dbReference type="Pfam" id="PF00648">
    <property type="entry name" value="Peptidase_C2"/>
    <property type="match status" value="1"/>
</dbReference>
<comment type="caution">
    <text evidence="6">Lacks conserved residue(s) required for the propagation of feature annotation.</text>
</comment>
<accession>A0A2A9MGX3</accession>
<dbReference type="KEGG" id="bbes:BESB_069460"/>
<evidence type="ECO:0000256" key="1">
    <source>
        <dbReference type="ARBA" id="ARBA00007623"/>
    </source>
</evidence>
<proteinExistence type="inferred from homology"/>
<comment type="caution">
    <text evidence="9">The sequence shown here is derived from an EMBL/GenBank/DDBJ whole genome shotgun (WGS) entry which is preliminary data.</text>
</comment>
<reference evidence="9 10" key="1">
    <citation type="submission" date="2017-09" db="EMBL/GenBank/DDBJ databases">
        <title>Genome sequencing of Besnoitia besnoiti strain Bb-Ger1.</title>
        <authorList>
            <person name="Schares G."/>
            <person name="Venepally P."/>
            <person name="Lorenzi H.A."/>
        </authorList>
    </citation>
    <scope>NUCLEOTIDE SEQUENCE [LARGE SCALE GENOMIC DNA]</scope>
    <source>
        <strain evidence="9 10">Bb-Ger1</strain>
    </source>
</reference>
<evidence type="ECO:0000313" key="10">
    <source>
        <dbReference type="Proteomes" id="UP000224006"/>
    </source>
</evidence>
<keyword evidence="10" id="KW-1185">Reference proteome</keyword>
<dbReference type="GeneID" id="40311872"/>
<dbReference type="PROSITE" id="PS50203">
    <property type="entry name" value="CALPAIN_CAT"/>
    <property type="match status" value="1"/>
</dbReference>
<feature type="region of interest" description="Disordered" evidence="7">
    <location>
        <begin position="649"/>
        <end position="693"/>
    </location>
</feature>
<name>A0A2A9MGX3_BESBE</name>
<dbReference type="Gene3D" id="3.90.70.10">
    <property type="entry name" value="Cysteine proteinases"/>
    <property type="match status" value="1"/>
</dbReference>
<evidence type="ECO:0000256" key="7">
    <source>
        <dbReference type="SAM" id="MobiDB-lite"/>
    </source>
</evidence>
<feature type="region of interest" description="Disordered" evidence="7">
    <location>
        <begin position="287"/>
        <end position="312"/>
    </location>
</feature>
<evidence type="ECO:0000259" key="8">
    <source>
        <dbReference type="PROSITE" id="PS50203"/>
    </source>
</evidence>
<feature type="compositionally biased region" description="Low complexity" evidence="7">
    <location>
        <begin position="293"/>
        <end position="312"/>
    </location>
</feature>
<dbReference type="SMART" id="SM00230">
    <property type="entry name" value="CysPc"/>
    <property type="match status" value="1"/>
</dbReference>
<evidence type="ECO:0000313" key="9">
    <source>
        <dbReference type="EMBL" id="PFH34913.1"/>
    </source>
</evidence>
<sequence>MLDFFRCCGVVGFRFHGALGEWKHLLVDTQLPCSGTNSSTPNGEDGSNSCGGGSGGLVKAITASVLSSGVRAAEASVAEECAEAETSTVSGKLLSPRRVPTRHRSTIFTAPVDFGAHFKTTRGRGLAGTIREANQENVPSEGDPSGASRAQGLVEKETSGSRSRGKSTLRGEARERKLSGHGNREAAEAEPGGTESVQDLNLLYSSCEHPDELWLPITEKAYAKFLGSYEALCERSITDILVDLTGGAGEEIRFKDMQKEGPEALWLLLSSCSRAGDIVMVAVAKDRPQSRRAPASVPTGSPSSPTRSPPVTKDNIMLNRPYCILDIVEYEALRLVRLLNPWGQPLWKGEFADYHRIWSKYPGRPYHPADLKDRLNYRFGQESGTFWMKYEDFAQVFSSLQLCYLFDSLAEASTVRANVRTLPNNAQQVQIDPANARNGKATSASDPTCNEYIFKFQHINEWRGKTLVGLPRCWAAAPASRAQAPTGPLSSKSLGDAVSIADAAVSERALAAMTAQTMQDRGWSGVPRGIVQKGAAAPAQMPPSTASAKTAGGPQMLIPPEGDREHISTVGSATKRDASQQRRTRAGRGTDAAEPLRTTLGPAASSRLLSRFTNHSFATQEPLDEPDCSWINAPMYLITLPTPAQAAAAFAASSPNSPPDGSGSFHSPRRSCGTTLREKVVTSRRTSKKSEKTVPEAQLFISLMQAPGEDTAGAPPPLVPISFALFDAPRPPYRLWECDESRCILRAKPPPAKTDTPEAASQAGGHGAEFTPLDTPGKSGNIRREVTAHCRLSTSGYRCSESKTNWALSLGSKAPACDMSDKEAAGGADASGRLFGAAAGNPDAACSQTDGERGLAKDWKPSGRKLLLVCYQNQGRLPKNSERPFLLRIFATVPLLVQLLEPPHEEVFSGAWSAFCAGGRLYLETMTNRLVANSSWALNPQYLFYLDAK</sequence>
<feature type="region of interest" description="Disordered" evidence="7">
    <location>
        <begin position="534"/>
        <end position="604"/>
    </location>
</feature>
<dbReference type="AlphaFoldDB" id="A0A2A9MGX3"/>
<feature type="domain" description="Calpain catalytic" evidence="8">
    <location>
        <begin position="191"/>
        <end position="406"/>
    </location>
</feature>
<evidence type="ECO:0000256" key="3">
    <source>
        <dbReference type="ARBA" id="ARBA00022801"/>
    </source>
</evidence>
<dbReference type="STRING" id="94643.A0A2A9MGX3"/>
<comment type="similarity">
    <text evidence="1">Belongs to the peptidase C2 family.</text>
</comment>
<feature type="compositionally biased region" description="Low complexity" evidence="7">
    <location>
        <begin position="649"/>
        <end position="664"/>
    </location>
</feature>
<feature type="active site" evidence="5">
    <location>
        <position position="340"/>
    </location>
</feature>
<keyword evidence="4" id="KW-0788">Thiol protease</keyword>
<keyword evidence="2" id="KW-0645">Protease</keyword>
<dbReference type="PANTHER" id="PTHR10183:SF379">
    <property type="entry name" value="CALPAIN-5"/>
    <property type="match status" value="1"/>
</dbReference>
<dbReference type="PRINTS" id="PR00704">
    <property type="entry name" value="CALPAIN"/>
</dbReference>
<keyword evidence="3" id="KW-0378">Hydrolase</keyword>
<evidence type="ECO:0000256" key="4">
    <source>
        <dbReference type="ARBA" id="ARBA00022807"/>
    </source>
</evidence>
<dbReference type="InterPro" id="IPR001300">
    <property type="entry name" value="Peptidase_C2_calpain_cat"/>
</dbReference>
<protein>
    <recommendedName>
        <fullName evidence="8">Calpain catalytic domain-containing protein</fullName>
    </recommendedName>
</protein>
<feature type="compositionally biased region" description="Basic and acidic residues" evidence="7">
    <location>
        <begin position="169"/>
        <end position="187"/>
    </location>
</feature>
<evidence type="ECO:0000256" key="2">
    <source>
        <dbReference type="ARBA" id="ARBA00022670"/>
    </source>
</evidence>
<feature type="region of interest" description="Disordered" evidence="7">
    <location>
        <begin position="127"/>
        <end position="195"/>
    </location>
</feature>
<dbReference type="Proteomes" id="UP000224006">
    <property type="component" value="Chromosome VI"/>
</dbReference>
<dbReference type="RefSeq" id="XP_029218922.1">
    <property type="nucleotide sequence ID" value="XM_029365339.1"/>
</dbReference>
<dbReference type="InterPro" id="IPR022684">
    <property type="entry name" value="Calpain_cysteine_protease"/>
</dbReference>
<feature type="region of interest" description="Disordered" evidence="7">
    <location>
        <begin position="748"/>
        <end position="780"/>
    </location>
</feature>